<dbReference type="EMBL" id="LR797017">
    <property type="protein sequence ID" value="CAB4181192.1"/>
    <property type="molecule type" value="Genomic_DNA"/>
</dbReference>
<evidence type="ECO:0000313" key="2">
    <source>
        <dbReference type="EMBL" id="CAB4181192.1"/>
    </source>
</evidence>
<evidence type="ECO:0000313" key="4">
    <source>
        <dbReference type="EMBL" id="CAB4211831.1"/>
    </source>
</evidence>
<evidence type="ECO:0000313" key="1">
    <source>
        <dbReference type="EMBL" id="CAB4169685.1"/>
    </source>
</evidence>
<evidence type="ECO:0000313" key="3">
    <source>
        <dbReference type="EMBL" id="CAB4196252.1"/>
    </source>
</evidence>
<organism evidence="1">
    <name type="scientific">uncultured Caudovirales phage</name>
    <dbReference type="NCBI Taxonomy" id="2100421"/>
    <lineage>
        <taxon>Viruses</taxon>
        <taxon>Duplodnaviria</taxon>
        <taxon>Heunggongvirae</taxon>
        <taxon>Uroviricota</taxon>
        <taxon>Caudoviricetes</taxon>
        <taxon>Peduoviridae</taxon>
        <taxon>Maltschvirus</taxon>
        <taxon>Maltschvirus maltsch</taxon>
    </lineage>
</organism>
<proteinExistence type="predicted"/>
<accession>A0A6J5PKG3</accession>
<dbReference type="EMBL" id="LR797379">
    <property type="protein sequence ID" value="CAB4211831.1"/>
    <property type="molecule type" value="Genomic_DNA"/>
</dbReference>
<reference evidence="1" key="1">
    <citation type="submission" date="2020-05" db="EMBL/GenBank/DDBJ databases">
        <authorList>
            <person name="Chiriac C."/>
            <person name="Salcher M."/>
            <person name="Ghai R."/>
            <person name="Kavagutti S V."/>
        </authorList>
    </citation>
    <scope>NUCLEOTIDE SEQUENCE</scope>
</reference>
<sequence>MIIRLTETEMLVAGILGSERHRLSANRKTTRGQPVETSLDSHTVGAYGEIATAKALGLYPGFTVNNFDGPDIEPNIQVRSARKGKLILTDRDNPFQIYVLVLGIAPDLDVAGWVWGYEGQDKKWLFDPNNNRPPAYFVPAKALRSVETIHEN</sequence>
<dbReference type="EMBL" id="LR797245">
    <property type="protein sequence ID" value="CAB4196252.1"/>
    <property type="molecule type" value="Genomic_DNA"/>
</dbReference>
<protein>
    <submittedName>
        <fullName evidence="1">Uncharacterized protein</fullName>
    </submittedName>
</protein>
<name>A0A6J5PKG3_9CAUD</name>
<gene>
    <name evidence="2" type="ORF">UFOVP1070_19</name>
    <name evidence="3" type="ORF">UFOVP1302_65</name>
    <name evidence="4" type="ORF">UFOVP1416_47</name>
    <name evidence="1" type="ORF">UFOVP895_68</name>
</gene>
<dbReference type="EMBL" id="LR796842">
    <property type="protein sequence ID" value="CAB4169685.1"/>
    <property type="molecule type" value="Genomic_DNA"/>
</dbReference>